<evidence type="ECO:0000256" key="8">
    <source>
        <dbReference type="ARBA" id="ARBA00023098"/>
    </source>
</evidence>
<dbReference type="AlphaFoldDB" id="A0A0K0Y696"/>
<accession>A0A0K0Y696</accession>
<dbReference type="KEGG" id="otm:OSB_19580"/>
<dbReference type="NCBIfam" id="NF004970">
    <property type="entry name" value="PRK06333.1"/>
    <property type="match status" value="1"/>
</dbReference>
<evidence type="ECO:0000256" key="7">
    <source>
        <dbReference type="ARBA" id="ARBA00022832"/>
    </source>
</evidence>
<dbReference type="Gene3D" id="3.40.47.10">
    <property type="match status" value="2"/>
</dbReference>
<reference evidence="13 14" key="1">
    <citation type="journal article" date="2015" name="Genome Announc.">
        <title>Closed Genome Sequence of Octadecabacter temperatus SB1, the First Mesophilic Species of the Genus Octadecabacter.</title>
        <authorList>
            <person name="Voget S."/>
            <person name="Billerbeck S."/>
            <person name="Simon M."/>
            <person name="Daniel R."/>
        </authorList>
    </citation>
    <scope>NUCLEOTIDE SEQUENCE [LARGE SCALE GENOMIC DNA]</scope>
    <source>
        <strain evidence="13 14">SB1</strain>
    </source>
</reference>
<dbReference type="CDD" id="cd00834">
    <property type="entry name" value="KAS_I_II"/>
    <property type="match status" value="1"/>
</dbReference>
<gene>
    <name evidence="13" type="primary">fabF_2</name>
    <name evidence="13" type="ORF">OSB_19580</name>
</gene>
<dbReference type="EC" id="2.3.1.179" evidence="3 11"/>
<comment type="catalytic activity">
    <reaction evidence="11">
        <text>a fatty acyl-[ACP] + malonyl-[ACP] + H(+) = a 3-oxoacyl-[ACP] + holo-[ACP] + CO2</text>
        <dbReference type="Rhea" id="RHEA:22836"/>
        <dbReference type="Rhea" id="RHEA-COMP:9623"/>
        <dbReference type="Rhea" id="RHEA-COMP:9685"/>
        <dbReference type="Rhea" id="RHEA-COMP:9916"/>
        <dbReference type="Rhea" id="RHEA-COMP:14125"/>
        <dbReference type="ChEBI" id="CHEBI:15378"/>
        <dbReference type="ChEBI" id="CHEBI:16526"/>
        <dbReference type="ChEBI" id="CHEBI:64479"/>
        <dbReference type="ChEBI" id="CHEBI:78449"/>
        <dbReference type="ChEBI" id="CHEBI:78776"/>
        <dbReference type="ChEBI" id="CHEBI:138651"/>
    </reaction>
</comment>
<name>A0A0K0Y696_9RHOB</name>
<evidence type="ECO:0000313" key="13">
    <source>
        <dbReference type="EMBL" id="AKS46498.1"/>
    </source>
</evidence>
<keyword evidence="5 11" id="KW-0444">Lipid biosynthesis</keyword>
<dbReference type="InterPro" id="IPR017568">
    <property type="entry name" value="3-oxoacyl-ACP_synth-2"/>
</dbReference>
<dbReference type="GO" id="GO:0004315">
    <property type="term" value="F:3-oxoacyl-[acyl-carrier-protein] synthase activity"/>
    <property type="evidence" value="ECO:0007669"/>
    <property type="project" value="UniProtKB-UniRule"/>
</dbReference>
<dbReference type="FunFam" id="3.40.47.10:FF:000024">
    <property type="entry name" value="3-oxoacyl-[acyl-carrier-protein] synthase, mitochondrial"/>
    <property type="match status" value="1"/>
</dbReference>
<dbReference type="GO" id="GO:0005829">
    <property type="term" value="C:cytosol"/>
    <property type="evidence" value="ECO:0007669"/>
    <property type="project" value="TreeGrafter"/>
</dbReference>
<dbReference type="Pfam" id="PF00109">
    <property type="entry name" value="ketoacyl-synt"/>
    <property type="match status" value="1"/>
</dbReference>
<comment type="catalytic activity">
    <reaction evidence="11">
        <text>(9Z)-hexadecenoyl-[ACP] + malonyl-[ACP] + H(+) = 3-oxo-(11Z)-octadecenoyl-[ACP] + holo-[ACP] + CO2</text>
        <dbReference type="Rhea" id="RHEA:55040"/>
        <dbReference type="Rhea" id="RHEA-COMP:9623"/>
        <dbReference type="Rhea" id="RHEA-COMP:9685"/>
        <dbReference type="Rhea" id="RHEA-COMP:10800"/>
        <dbReference type="Rhea" id="RHEA-COMP:14074"/>
        <dbReference type="ChEBI" id="CHEBI:15378"/>
        <dbReference type="ChEBI" id="CHEBI:16526"/>
        <dbReference type="ChEBI" id="CHEBI:64479"/>
        <dbReference type="ChEBI" id="CHEBI:78449"/>
        <dbReference type="ChEBI" id="CHEBI:83989"/>
        <dbReference type="ChEBI" id="CHEBI:138538"/>
        <dbReference type="EC" id="2.3.1.179"/>
    </reaction>
</comment>
<dbReference type="InterPro" id="IPR016039">
    <property type="entry name" value="Thiolase-like"/>
</dbReference>
<protein>
    <recommendedName>
        <fullName evidence="4 11">3-oxoacyl-[acyl-carrier-protein] synthase 2</fullName>
        <ecNumber evidence="3 11">2.3.1.179</ecNumber>
    </recommendedName>
</protein>
<evidence type="ECO:0000313" key="14">
    <source>
        <dbReference type="Proteomes" id="UP000067444"/>
    </source>
</evidence>
<dbReference type="InterPro" id="IPR014030">
    <property type="entry name" value="Ketoacyl_synth_N"/>
</dbReference>
<evidence type="ECO:0000256" key="10">
    <source>
        <dbReference type="ARBA" id="ARBA00023315"/>
    </source>
</evidence>
<evidence type="ECO:0000256" key="4">
    <source>
        <dbReference type="ARBA" id="ARBA00014657"/>
    </source>
</evidence>
<dbReference type="InterPro" id="IPR000794">
    <property type="entry name" value="Beta-ketoacyl_synthase"/>
</dbReference>
<dbReference type="RefSeq" id="WP_049834797.1">
    <property type="nucleotide sequence ID" value="NZ_CP012160.1"/>
</dbReference>
<dbReference type="OrthoDB" id="9808669at2"/>
<dbReference type="PANTHER" id="PTHR11712:SF336">
    <property type="entry name" value="3-OXOACYL-[ACYL-CARRIER-PROTEIN] SYNTHASE, MITOCHONDRIAL"/>
    <property type="match status" value="1"/>
</dbReference>
<dbReference type="PATRIC" id="fig|1458307.3.peg.1973"/>
<dbReference type="EMBL" id="CP012160">
    <property type="protein sequence ID" value="AKS46498.1"/>
    <property type="molecule type" value="Genomic_DNA"/>
</dbReference>
<evidence type="ECO:0000256" key="2">
    <source>
        <dbReference type="ARBA" id="ARBA00008467"/>
    </source>
</evidence>
<evidence type="ECO:0000256" key="12">
    <source>
        <dbReference type="RuleBase" id="RU003694"/>
    </source>
</evidence>
<keyword evidence="10 11" id="KW-0012">Acyltransferase</keyword>
<comment type="similarity">
    <text evidence="2 11 12">Belongs to the thiolase-like superfamily. Beta-ketoacyl-ACP synthases family.</text>
</comment>
<dbReference type="PROSITE" id="PS52004">
    <property type="entry name" value="KS3_2"/>
    <property type="match status" value="1"/>
</dbReference>
<dbReference type="PIRSF" id="PIRSF000447">
    <property type="entry name" value="KAS_II"/>
    <property type="match status" value="1"/>
</dbReference>
<evidence type="ECO:0000256" key="9">
    <source>
        <dbReference type="ARBA" id="ARBA00023160"/>
    </source>
</evidence>
<dbReference type="UniPathway" id="UPA00094"/>
<dbReference type="Proteomes" id="UP000067444">
    <property type="component" value="Chromosome"/>
</dbReference>
<dbReference type="PROSITE" id="PS00606">
    <property type="entry name" value="KS3_1"/>
    <property type="match status" value="1"/>
</dbReference>
<keyword evidence="8" id="KW-0443">Lipid metabolism</keyword>
<dbReference type="SUPFAM" id="SSF53901">
    <property type="entry name" value="Thiolase-like"/>
    <property type="match status" value="2"/>
</dbReference>
<sequence>MRRVVVTGLGLVTPLADGVEKSWERILDAQSGAGPITRFDPEGFGTTYACEVPYGDGTDGTFNPDTYMHPKDARKVDTFILFAMAAAEQAVADAGWKPEDVADLERTGVLTGSGIGGLQSIAETAIMMKEKGPRRVSPFFVPGALINLISGQIAIKYGFKGPNHAVVTACSTGAHAIGDATQLIKAGRADVMIAGGAEATICEIGIAGFNACKALSTKRADDPKAASRPYDADRDGFVMGEGAGMVVLEDYDHAVARGAKIYAEVIGYGLTGDAHHITAPSEDGEGGERSMRMALGDAGLEPADIDYINAHGTSTMADTIELGAVERMMGDAASKVTMSSTKSATGHLLGAAGAIEAIFSILAIRDQVAPPTINLDNPAVETKVDLAANKKVERKIDVALSNSFGFGGTNASVLFGKVK</sequence>
<evidence type="ECO:0000256" key="11">
    <source>
        <dbReference type="PIRNR" id="PIRNR000447"/>
    </source>
</evidence>
<dbReference type="InterPro" id="IPR014031">
    <property type="entry name" value="Ketoacyl_synth_C"/>
</dbReference>
<keyword evidence="14" id="KW-1185">Reference proteome</keyword>
<keyword evidence="7" id="KW-0276">Fatty acid metabolism</keyword>
<organism evidence="13 14">
    <name type="scientific">Octadecabacter temperatus</name>
    <dbReference type="NCBI Taxonomy" id="1458307"/>
    <lineage>
        <taxon>Bacteria</taxon>
        <taxon>Pseudomonadati</taxon>
        <taxon>Pseudomonadota</taxon>
        <taxon>Alphaproteobacteria</taxon>
        <taxon>Rhodobacterales</taxon>
        <taxon>Roseobacteraceae</taxon>
        <taxon>Octadecabacter</taxon>
    </lineage>
</organism>
<keyword evidence="6 11" id="KW-0808">Transferase</keyword>
<dbReference type="NCBIfam" id="TIGR03150">
    <property type="entry name" value="fabF"/>
    <property type="match status" value="1"/>
</dbReference>
<dbReference type="GO" id="GO:0006633">
    <property type="term" value="P:fatty acid biosynthetic process"/>
    <property type="evidence" value="ECO:0007669"/>
    <property type="project" value="UniProtKB-UniRule"/>
</dbReference>
<evidence type="ECO:0000256" key="1">
    <source>
        <dbReference type="ARBA" id="ARBA00005194"/>
    </source>
</evidence>
<dbReference type="Pfam" id="PF02801">
    <property type="entry name" value="Ketoacyl-synt_C"/>
    <property type="match status" value="1"/>
</dbReference>
<comment type="pathway">
    <text evidence="1 11">Lipid metabolism; fatty acid biosynthesis.</text>
</comment>
<comment type="function">
    <text evidence="11">Involved in the type II fatty acid elongation cycle. Catalyzes the elongation of a wide range of acyl-ACP by the addition of two carbons from malonyl-ACP to an acyl acceptor. Can efficiently catalyze the conversion of palmitoleoyl-ACP (cis-hexadec-9-enoyl-ACP) to cis-vaccenoyl-ACP (cis-octadec-11-enoyl-ACP), an essential step in the thermal regulation of fatty acid composition.</text>
</comment>
<dbReference type="NCBIfam" id="NF005589">
    <property type="entry name" value="PRK07314.1"/>
    <property type="match status" value="1"/>
</dbReference>
<keyword evidence="9 11" id="KW-0275">Fatty acid biosynthesis</keyword>
<dbReference type="InterPro" id="IPR020841">
    <property type="entry name" value="PKS_Beta-ketoAc_synthase_dom"/>
</dbReference>
<evidence type="ECO:0000256" key="6">
    <source>
        <dbReference type="ARBA" id="ARBA00022679"/>
    </source>
</evidence>
<dbReference type="SMART" id="SM00825">
    <property type="entry name" value="PKS_KS"/>
    <property type="match status" value="1"/>
</dbReference>
<dbReference type="FunFam" id="3.40.47.10:FF:000015">
    <property type="entry name" value="3-oxoacyl-[acyl-carrier-protein] synthase, mitochondrial"/>
    <property type="match status" value="1"/>
</dbReference>
<proteinExistence type="inferred from homology"/>
<evidence type="ECO:0000256" key="3">
    <source>
        <dbReference type="ARBA" id="ARBA00012356"/>
    </source>
</evidence>
<dbReference type="PANTHER" id="PTHR11712">
    <property type="entry name" value="POLYKETIDE SYNTHASE-RELATED"/>
    <property type="match status" value="1"/>
</dbReference>
<dbReference type="STRING" id="1458307.OSB_19580"/>
<evidence type="ECO:0000256" key="5">
    <source>
        <dbReference type="ARBA" id="ARBA00022516"/>
    </source>
</evidence>
<dbReference type="InterPro" id="IPR018201">
    <property type="entry name" value="Ketoacyl_synth_AS"/>
</dbReference>